<sequence length="224" mass="23603">MGTDYQAARQKMVDSQLRTTDVNSHSVLKAFLTVAREDFVPTPLKPLAYIDTDLQVSTGGEDGVGRYVMEPSPLAKMLQLAQITRDHVVLEIGCGSGYTAALLSLLAGSVVAVESDSALVESASQTLSDGGYDNVAVVTGELEKGYAAEGPYDLIFLNGAVETVPAALFDQLRDGGRLVAPVGLGLAAQAHLFVKDGGAVSSRPAFNVAVKPLPGFRKVEEFVF</sequence>
<dbReference type="AlphaFoldDB" id="A0A286HM72"/>
<comment type="similarity">
    <text evidence="1">Belongs to the methyltransferase superfamily. L-isoaspartyl/D-aspartyl protein methyltransferase family.</text>
</comment>
<gene>
    <name evidence="4" type="ORF">SAMN05877838_0124</name>
</gene>
<evidence type="ECO:0000256" key="1">
    <source>
        <dbReference type="ARBA" id="ARBA00005369"/>
    </source>
</evidence>
<keyword evidence="4" id="KW-0808">Transferase</keyword>
<evidence type="ECO:0000313" key="4">
    <source>
        <dbReference type="EMBL" id="SOE08409.1"/>
    </source>
</evidence>
<dbReference type="Proteomes" id="UP000219465">
    <property type="component" value="Unassembled WGS sequence"/>
</dbReference>
<keyword evidence="4" id="KW-0489">Methyltransferase</keyword>
<dbReference type="SUPFAM" id="SSF53335">
    <property type="entry name" value="S-adenosyl-L-methionine-dependent methyltransferases"/>
    <property type="match status" value="1"/>
</dbReference>
<dbReference type="PANTHER" id="PTHR11579">
    <property type="entry name" value="PROTEIN-L-ISOASPARTATE O-METHYLTRANSFERASE"/>
    <property type="match status" value="1"/>
</dbReference>
<dbReference type="PANTHER" id="PTHR11579:SF18">
    <property type="entry name" value="PROTEIN-L-ISOASPARTATE O-METHYLTRANSFERASE"/>
    <property type="match status" value="1"/>
</dbReference>
<dbReference type="InterPro" id="IPR029063">
    <property type="entry name" value="SAM-dependent_MTases_sf"/>
</dbReference>
<protein>
    <recommendedName>
        <fullName evidence="2">Protein-L-isoaspartate O-methyltransferase</fullName>
    </recommendedName>
    <alternativeName>
        <fullName evidence="3">Protein L-isoaspartyl methyltransferase</fullName>
    </alternativeName>
</protein>
<evidence type="ECO:0000313" key="5">
    <source>
        <dbReference type="Proteomes" id="UP000219465"/>
    </source>
</evidence>
<evidence type="ECO:0000256" key="3">
    <source>
        <dbReference type="ARBA" id="ARBA00030757"/>
    </source>
</evidence>
<dbReference type="GO" id="GO:0005737">
    <property type="term" value="C:cytoplasm"/>
    <property type="evidence" value="ECO:0007669"/>
    <property type="project" value="TreeGrafter"/>
</dbReference>
<dbReference type="RefSeq" id="WP_097104008.1">
    <property type="nucleotide sequence ID" value="NZ_OCPC01000001.1"/>
</dbReference>
<dbReference type="InterPro" id="IPR000682">
    <property type="entry name" value="PCMT"/>
</dbReference>
<dbReference type="GO" id="GO:0004719">
    <property type="term" value="F:protein-L-isoaspartate (D-aspartate) O-methyltransferase activity"/>
    <property type="evidence" value="ECO:0007669"/>
    <property type="project" value="InterPro"/>
</dbReference>
<evidence type="ECO:0000256" key="2">
    <source>
        <dbReference type="ARBA" id="ARBA00013346"/>
    </source>
</evidence>
<name>A0A286HM72_9HYPH</name>
<reference evidence="5" key="1">
    <citation type="submission" date="2017-08" db="EMBL/GenBank/DDBJ databases">
        <authorList>
            <person name="Varghese N."/>
            <person name="Submissions S."/>
        </authorList>
    </citation>
    <scope>NUCLEOTIDE SEQUENCE [LARGE SCALE GENOMIC DNA]</scope>
    <source>
        <strain evidence="5">KCTC 23107</strain>
    </source>
</reference>
<dbReference type="CDD" id="cd02440">
    <property type="entry name" value="AdoMet_MTases"/>
    <property type="match status" value="1"/>
</dbReference>
<proteinExistence type="inferred from homology"/>
<accession>A0A286HM72</accession>
<dbReference type="OrthoDB" id="9798496at2"/>
<dbReference type="Gene3D" id="3.40.50.150">
    <property type="entry name" value="Vaccinia Virus protein VP39"/>
    <property type="match status" value="1"/>
</dbReference>
<dbReference type="GO" id="GO:0032259">
    <property type="term" value="P:methylation"/>
    <property type="evidence" value="ECO:0007669"/>
    <property type="project" value="UniProtKB-KW"/>
</dbReference>
<keyword evidence="5" id="KW-1185">Reference proteome</keyword>
<dbReference type="EMBL" id="OCPC01000001">
    <property type="protein sequence ID" value="SOE08409.1"/>
    <property type="molecule type" value="Genomic_DNA"/>
</dbReference>
<organism evidence="4 5">
    <name type="scientific">Hoeflea halophila</name>
    <dbReference type="NCBI Taxonomy" id="714899"/>
    <lineage>
        <taxon>Bacteria</taxon>
        <taxon>Pseudomonadati</taxon>
        <taxon>Pseudomonadota</taxon>
        <taxon>Alphaproteobacteria</taxon>
        <taxon>Hyphomicrobiales</taxon>
        <taxon>Rhizobiaceae</taxon>
        <taxon>Hoeflea</taxon>
    </lineage>
</organism>
<dbReference type="Pfam" id="PF01135">
    <property type="entry name" value="PCMT"/>
    <property type="match status" value="1"/>
</dbReference>